<evidence type="ECO:0000256" key="1">
    <source>
        <dbReference type="SAM" id="SignalP"/>
    </source>
</evidence>
<accession>A0A9D4M927</accession>
<dbReference type="Proteomes" id="UP000828390">
    <property type="component" value="Unassembled WGS sequence"/>
</dbReference>
<evidence type="ECO:0008006" key="4">
    <source>
        <dbReference type="Google" id="ProtNLM"/>
    </source>
</evidence>
<proteinExistence type="predicted"/>
<name>A0A9D4M927_DREPO</name>
<feature type="chain" id="PRO_5038343482" description="Secreted protein" evidence="1">
    <location>
        <begin position="20"/>
        <end position="67"/>
    </location>
</feature>
<protein>
    <recommendedName>
        <fullName evidence="4">Secreted protein</fullName>
    </recommendedName>
</protein>
<sequence length="67" mass="7325">MRAGWLAGGLAGWLAGWRAGGISFSPEHNVLMVSFCDHLLSVVRRPLCRVNIRLVNSLEATFIVQSS</sequence>
<reference evidence="2" key="1">
    <citation type="journal article" date="2019" name="bioRxiv">
        <title>The Genome of the Zebra Mussel, Dreissena polymorpha: A Resource for Invasive Species Research.</title>
        <authorList>
            <person name="McCartney M.A."/>
            <person name="Auch B."/>
            <person name="Kono T."/>
            <person name="Mallez S."/>
            <person name="Zhang Y."/>
            <person name="Obille A."/>
            <person name="Becker A."/>
            <person name="Abrahante J.E."/>
            <person name="Garbe J."/>
            <person name="Badalamenti J.P."/>
            <person name="Herman A."/>
            <person name="Mangelson H."/>
            <person name="Liachko I."/>
            <person name="Sullivan S."/>
            <person name="Sone E.D."/>
            <person name="Koren S."/>
            <person name="Silverstein K.A.T."/>
            <person name="Beckman K.B."/>
            <person name="Gohl D.M."/>
        </authorList>
    </citation>
    <scope>NUCLEOTIDE SEQUENCE</scope>
    <source>
        <strain evidence="2">Duluth1</strain>
        <tissue evidence="2">Whole animal</tissue>
    </source>
</reference>
<evidence type="ECO:0000313" key="2">
    <source>
        <dbReference type="EMBL" id="KAH3871464.1"/>
    </source>
</evidence>
<reference evidence="2" key="2">
    <citation type="submission" date="2020-11" db="EMBL/GenBank/DDBJ databases">
        <authorList>
            <person name="McCartney M.A."/>
            <person name="Auch B."/>
            <person name="Kono T."/>
            <person name="Mallez S."/>
            <person name="Becker A."/>
            <person name="Gohl D.M."/>
            <person name="Silverstein K.A.T."/>
            <person name="Koren S."/>
            <person name="Bechman K.B."/>
            <person name="Herman A."/>
            <person name="Abrahante J.E."/>
            <person name="Garbe J."/>
        </authorList>
    </citation>
    <scope>NUCLEOTIDE SEQUENCE</scope>
    <source>
        <strain evidence="2">Duluth1</strain>
        <tissue evidence="2">Whole animal</tissue>
    </source>
</reference>
<keyword evidence="3" id="KW-1185">Reference proteome</keyword>
<feature type="signal peptide" evidence="1">
    <location>
        <begin position="1"/>
        <end position="19"/>
    </location>
</feature>
<dbReference type="EMBL" id="JAIWYP010000002">
    <property type="protein sequence ID" value="KAH3871464.1"/>
    <property type="molecule type" value="Genomic_DNA"/>
</dbReference>
<keyword evidence="1" id="KW-0732">Signal</keyword>
<dbReference type="AlphaFoldDB" id="A0A9D4M927"/>
<organism evidence="2 3">
    <name type="scientific">Dreissena polymorpha</name>
    <name type="common">Zebra mussel</name>
    <name type="synonym">Mytilus polymorpha</name>
    <dbReference type="NCBI Taxonomy" id="45954"/>
    <lineage>
        <taxon>Eukaryota</taxon>
        <taxon>Metazoa</taxon>
        <taxon>Spiralia</taxon>
        <taxon>Lophotrochozoa</taxon>
        <taxon>Mollusca</taxon>
        <taxon>Bivalvia</taxon>
        <taxon>Autobranchia</taxon>
        <taxon>Heteroconchia</taxon>
        <taxon>Euheterodonta</taxon>
        <taxon>Imparidentia</taxon>
        <taxon>Neoheterodontei</taxon>
        <taxon>Myida</taxon>
        <taxon>Dreissenoidea</taxon>
        <taxon>Dreissenidae</taxon>
        <taxon>Dreissena</taxon>
    </lineage>
</organism>
<evidence type="ECO:0000313" key="3">
    <source>
        <dbReference type="Proteomes" id="UP000828390"/>
    </source>
</evidence>
<comment type="caution">
    <text evidence="2">The sequence shown here is derived from an EMBL/GenBank/DDBJ whole genome shotgun (WGS) entry which is preliminary data.</text>
</comment>
<gene>
    <name evidence="2" type="ORF">DPMN_034667</name>
</gene>